<dbReference type="InterPro" id="IPR052929">
    <property type="entry name" value="RNase_H-like_EbsB-rel"/>
</dbReference>
<proteinExistence type="predicted"/>
<feature type="domain" description="Reverse transcriptase zinc-binding" evidence="2">
    <location>
        <begin position="54"/>
        <end position="150"/>
    </location>
</feature>
<comment type="caution">
    <text evidence="3">The sequence shown here is derived from an EMBL/GenBank/DDBJ whole genome shotgun (WGS) entry which is preliminary data.</text>
</comment>
<dbReference type="AlphaFoldDB" id="A0AAW2DCC1"/>
<organism evidence="3 4">
    <name type="scientific">Lithocarpus litseifolius</name>
    <dbReference type="NCBI Taxonomy" id="425828"/>
    <lineage>
        <taxon>Eukaryota</taxon>
        <taxon>Viridiplantae</taxon>
        <taxon>Streptophyta</taxon>
        <taxon>Embryophyta</taxon>
        <taxon>Tracheophyta</taxon>
        <taxon>Spermatophyta</taxon>
        <taxon>Magnoliopsida</taxon>
        <taxon>eudicotyledons</taxon>
        <taxon>Gunneridae</taxon>
        <taxon>Pentapetalae</taxon>
        <taxon>rosids</taxon>
        <taxon>fabids</taxon>
        <taxon>Fagales</taxon>
        <taxon>Fagaceae</taxon>
        <taxon>Lithocarpus</taxon>
    </lineage>
</organism>
<dbReference type="Pfam" id="PF13456">
    <property type="entry name" value="RVT_3"/>
    <property type="match status" value="1"/>
</dbReference>
<sequence>MVSSLIDPDTKWWKTEVLQSTFLPFEVETILKIPLSHNLPEDKLIWIGNKKAEFSVKSAYHIAHSMIDSTELGESSSGDPYRYLWRNLWQLNLPAKIKIFAWRACINGLPTFENISKRGINCYNACPICGQKPEDIMHALLHCVAASLAWSYWSDHPRPPQSHNWSFPDMALHLIQSNVTQVEALAMEKGILLTLELQLSQVILESDAIVVIQALNDNSTGSELCHILQGIQLARESFELCIFKCLNRVLNVVAHELAQLARRNESSCVWNGVTPPAVSMLVQNDLLYLA</sequence>
<evidence type="ECO:0008006" key="5">
    <source>
        <dbReference type="Google" id="ProtNLM"/>
    </source>
</evidence>
<feature type="domain" description="RNase H type-1" evidence="1">
    <location>
        <begin position="177"/>
        <end position="260"/>
    </location>
</feature>
<evidence type="ECO:0000259" key="1">
    <source>
        <dbReference type="Pfam" id="PF13456"/>
    </source>
</evidence>
<dbReference type="InterPro" id="IPR026960">
    <property type="entry name" value="RVT-Znf"/>
</dbReference>
<dbReference type="Gene3D" id="3.30.420.10">
    <property type="entry name" value="Ribonuclease H-like superfamily/Ribonuclease H"/>
    <property type="match status" value="1"/>
</dbReference>
<evidence type="ECO:0000259" key="2">
    <source>
        <dbReference type="Pfam" id="PF13966"/>
    </source>
</evidence>
<keyword evidence="4" id="KW-1185">Reference proteome</keyword>
<dbReference type="Proteomes" id="UP001459277">
    <property type="component" value="Unassembled WGS sequence"/>
</dbReference>
<gene>
    <name evidence="3" type="ORF">SO802_009276</name>
</gene>
<evidence type="ECO:0000313" key="4">
    <source>
        <dbReference type="Proteomes" id="UP001459277"/>
    </source>
</evidence>
<dbReference type="Pfam" id="PF13966">
    <property type="entry name" value="zf-RVT"/>
    <property type="match status" value="1"/>
</dbReference>
<dbReference type="CDD" id="cd06222">
    <property type="entry name" value="RNase_H_like"/>
    <property type="match status" value="1"/>
</dbReference>
<dbReference type="GO" id="GO:0004523">
    <property type="term" value="F:RNA-DNA hybrid ribonuclease activity"/>
    <property type="evidence" value="ECO:0007669"/>
    <property type="project" value="InterPro"/>
</dbReference>
<evidence type="ECO:0000313" key="3">
    <source>
        <dbReference type="EMBL" id="KAL0007774.1"/>
    </source>
</evidence>
<dbReference type="EMBL" id="JAZDWU010000003">
    <property type="protein sequence ID" value="KAL0007774.1"/>
    <property type="molecule type" value="Genomic_DNA"/>
</dbReference>
<dbReference type="InterPro" id="IPR036397">
    <property type="entry name" value="RNaseH_sf"/>
</dbReference>
<dbReference type="InterPro" id="IPR002156">
    <property type="entry name" value="RNaseH_domain"/>
</dbReference>
<name>A0AAW2DCC1_9ROSI</name>
<protein>
    <recommendedName>
        <fullName evidence="5">Reverse transcriptase zinc-binding domain-containing protein</fullName>
    </recommendedName>
</protein>
<dbReference type="GO" id="GO:0003676">
    <property type="term" value="F:nucleic acid binding"/>
    <property type="evidence" value="ECO:0007669"/>
    <property type="project" value="InterPro"/>
</dbReference>
<dbReference type="PANTHER" id="PTHR47074:SF11">
    <property type="entry name" value="REVERSE TRANSCRIPTASE-LIKE PROTEIN"/>
    <property type="match status" value="1"/>
</dbReference>
<accession>A0AAW2DCC1</accession>
<dbReference type="PANTHER" id="PTHR47074">
    <property type="entry name" value="BNAC02G40300D PROTEIN"/>
    <property type="match status" value="1"/>
</dbReference>
<dbReference type="InterPro" id="IPR044730">
    <property type="entry name" value="RNase_H-like_dom_plant"/>
</dbReference>
<reference evidence="3 4" key="1">
    <citation type="submission" date="2024-01" db="EMBL/GenBank/DDBJ databases">
        <title>A telomere-to-telomere, gap-free genome of sweet tea (Lithocarpus litseifolius).</title>
        <authorList>
            <person name="Zhou J."/>
        </authorList>
    </citation>
    <scope>NUCLEOTIDE SEQUENCE [LARGE SCALE GENOMIC DNA]</scope>
    <source>
        <strain evidence="3">Zhou-2022a</strain>
        <tissue evidence="3">Leaf</tissue>
    </source>
</reference>